<dbReference type="PANTHER" id="PTHR12894">
    <property type="entry name" value="CNH DOMAIN CONTAINING"/>
    <property type="match status" value="1"/>
</dbReference>
<dbReference type="GO" id="GO:0034058">
    <property type="term" value="P:endosomal vesicle fusion"/>
    <property type="evidence" value="ECO:0007669"/>
    <property type="project" value="TreeGrafter"/>
</dbReference>
<dbReference type="InterPro" id="IPR001180">
    <property type="entry name" value="CNH_dom"/>
</dbReference>
<dbReference type="STRING" id="670580.A0A1X6MY46"/>
<dbReference type="InterPro" id="IPR032914">
    <property type="entry name" value="Vam6/VPS39/TRAP1"/>
</dbReference>
<keyword evidence="2" id="KW-0813">Transport</keyword>
<gene>
    <name evidence="6" type="ORF">POSPLADRAFT_1146869</name>
</gene>
<evidence type="ECO:0000256" key="3">
    <source>
        <dbReference type="ARBA" id="ARBA00022490"/>
    </source>
</evidence>
<feature type="domain" description="CNH" evidence="5">
    <location>
        <begin position="31"/>
        <end position="316"/>
    </location>
</feature>
<evidence type="ECO:0000256" key="1">
    <source>
        <dbReference type="ARBA" id="ARBA00004496"/>
    </source>
</evidence>
<dbReference type="Pfam" id="PF00780">
    <property type="entry name" value="CNH"/>
    <property type="match status" value="1"/>
</dbReference>
<reference evidence="6 7" key="1">
    <citation type="submission" date="2017-04" db="EMBL/GenBank/DDBJ databases">
        <title>Genome Sequence of the Model Brown-Rot Fungus Postia placenta SB12.</title>
        <authorList>
            <consortium name="DOE Joint Genome Institute"/>
            <person name="Gaskell J."/>
            <person name="Kersten P."/>
            <person name="Larrondo L.F."/>
            <person name="Canessa P."/>
            <person name="Martinez D."/>
            <person name="Hibbett D."/>
            <person name="Schmoll M."/>
            <person name="Kubicek C.P."/>
            <person name="Martinez A.T."/>
            <person name="Yadav J."/>
            <person name="Master E."/>
            <person name="Magnuson J.K."/>
            <person name="James T."/>
            <person name="Yaver D."/>
            <person name="Berka R."/>
            <person name="Labutti K."/>
            <person name="Lipzen A."/>
            <person name="Aerts A."/>
            <person name="Barry K."/>
            <person name="Henrissat B."/>
            <person name="Blanchette R."/>
            <person name="Grigoriev I."/>
            <person name="Cullen D."/>
        </authorList>
    </citation>
    <scope>NUCLEOTIDE SEQUENCE [LARGE SCALE GENOMIC DNA]</scope>
    <source>
        <strain evidence="6 7">MAD-698-R-SB12</strain>
    </source>
</reference>
<accession>A0A1X6MY46</accession>
<dbReference type="EMBL" id="KZ110599">
    <property type="protein sequence ID" value="OSX61285.1"/>
    <property type="molecule type" value="Genomic_DNA"/>
</dbReference>
<evidence type="ECO:0000256" key="2">
    <source>
        <dbReference type="ARBA" id="ARBA00022448"/>
    </source>
</evidence>
<dbReference type="RefSeq" id="XP_024338079.1">
    <property type="nucleotide sequence ID" value="XM_024485997.1"/>
</dbReference>
<dbReference type="GO" id="GO:0016020">
    <property type="term" value="C:membrane"/>
    <property type="evidence" value="ECO:0007669"/>
    <property type="project" value="TreeGrafter"/>
</dbReference>
<dbReference type="GeneID" id="36330946"/>
<keyword evidence="4" id="KW-0653">Protein transport</keyword>
<evidence type="ECO:0000313" key="7">
    <source>
        <dbReference type="Proteomes" id="UP000194127"/>
    </source>
</evidence>
<dbReference type="GO" id="GO:0005737">
    <property type="term" value="C:cytoplasm"/>
    <property type="evidence" value="ECO:0007669"/>
    <property type="project" value="UniProtKB-SubCell"/>
</dbReference>
<protein>
    <recommendedName>
        <fullName evidence="5">CNH domain-containing protein</fullName>
    </recommendedName>
</protein>
<organism evidence="6 7">
    <name type="scientific">Postia placenta MAD-698-R-SB12</name>
    <dbReference type="NCBI Taxonomy" id="670580"/>
    <lineage>
        <taxon>Eukaryota</taxon>
        <taxon>Fungi</taxon>
        <taxon>Dikarya</taxon>
        <taxon>Basidiomycota</taxon>
        <taxon>Agaricomycotina</taxon>
        <taxon>Agaricomycetes</taxon>
        <taxon>Polyporales</taxon>
        <taxon>Adustoporiaceae</taxon>
        <taxon>Rhodonia</taxon>
    </lineage>
</organism>
<sequence>MSHALTNPVDVPPYQLQPLVERTIGDRKLFFIQIRCAQAFGSEIYIGCTNGELLRYALQANPHAVHSYTLLSRQNVTHERPVQEIVLLPGLSAALVLADHQVSIYKLPFLELMPPTVIKPIRNVVTIAVDEQHLRRPVRSDPSQPADAVEFCVIKRNTIALYSLRERLFFQKEIPLPNGGLLARRSGRSLCVADNQNTYNLIDLDSATMFPVLPINQAESDVALRPFITVISENEFLILSWTGASTLGVFITGDGDPVRGTLDWPSYPESVCLDYPYITTLLPNETIEIHNIETQGIVQVVSAPGTTTQAEVADRKRLVVCAGGFAVPSSQRSDKLRRTAVALVRQRAGDTPELETEVDVDVDREEI</sequence>
<dbReference type="OrthoDB" id="5325112at2759"/>
<dbReference type="PROSITE" id="PS50219">
    <property type="entry name" value="CNH"/>
    <property type="match status" value="1"/>
</dbReference>
<dbReference type="GO" id="GO:0015031">
    <property type="term" value="P:protein transport"/>
    <property type="evidence" value="ECO:0007669"/>
    <property type="project" value="UniProtKB-KW"/>
</dbReference>
<dbReference type="PANTHER" id="PTHR12894:SF27">
    <property type="entry name" value="TRANSFORMING GROWTH FACTOR-BETA RECEPTOR-ASSOCIATED PROTEIN 1"/>
    <property type="match status" value="1"/>
</dbReference>
<evidence type="ECO:0000259" key="5">
    <source>
        <dbReference type="PROSITE" id="PS50219"/>
    </source>
</evidence>
<dbReference type="Proteomes" id="UP000194127">
    <property type="component" value="Unassembled WGS sequence"/>
</dbReference>
<keyword evidence="3" id="KW-0963">Cytoplasm</keyword>
<evidence type="ECO:0000256" key="4">
    <source>
        <dbReference type="ARBA" id="ARBA00022927"/>
    </source>
</evidence>
<dbReference type="GO" id="GO:0006914">
    <property type="term" value="P:autophagy"/>
    <property type="evidence" value="ECO:0007669"/>
    <property type="project" value="TreeGrafter"/>
</dbReference>
<name>A0A1X6MY46_9APHY</name>
<comment type="subcellular location">
    <subcellularLocation>
        <location evidence="1">Cytoplasm</location>
    </subcellularLocation>
</comment>
<dbReference type="AlphaFoldDB" id="A0A1X6MY46"/>
<keyword evidence="7" id="KW-1185">Reference proteome</keyword>
<proteinExistence type="predicted"/>
<evidence type="ECO:0000313" key="6">
    <source>
        <dbReference type="EMBL" id="OSX61285.1"/>
    </source>
</evidence>